<evidence type="ECO:0000259" key="11">
    <source>
        <dbReference type="PROSITE" id="PS50157"/>
    </source>
</evidence>
<sequence>MNSINKTKKRPNKYKCLISSCGKAYSRPSLLAQHMRAHSNERPFKCPNCSKSFLRESHLKTHSWTHSDDKPIKCSYCSKTFVTNQQLWRHIKSNHPDIDLSNEQIVHSNNKNNYNNKTNSINSNGTSDLLYPPPIPISPESLLQIPSAQQESEIIDIPSQLQDPAFIDINIEDIPIKETIIEPFTTGFPGINLEKLQQHYSPDLSSRYSHSDYSPSNLNYEDGFDEITSIVSKTTSPSEIPFPTYPMIDPAKRIYGCPYDCPNIFRDDETLSNHILECHIMNDTFTLVQHMNELEQFPNVNPLYLDQLLQEQYIRDWRDHRCKEPDCRFDPRCSGRETISTLVVHYDSVHKFVPGSMFY</sequence>
<dbReference type="PROSITE" id="PS00028">
    <property type="entry name" value="ZINC_FINGER_C2H2_1"/>
    <property type="match status" value="4"/>
</dbReference>
<evidence type="ECO:0000313" key="13">
    <source>
        <dbReference type="Proteomes" id="UP000769528"/>
    </source>
</evidence>
<dbReference type="InterPro" id="IPR036236">
    <property type="entry name" value="Znf_C2H2_sf"/>
</dbReference>
<dbReference type="GO" id="GO:0003677">
    <property type="term" value="F:DNA binding"/>
    <property type="evidence" value="ECO:0007669"/>
    <property type="project" value="UniProtKB-KW"/>
</dbReference>
<dbReference type="Proteomes" id="UP000769528">
    <property type="component" value="Unassembled WGS sequence"/>
</dbReference>
<keyword evidence="6" id="KW-0805">Transcription regulation</keyword>
<evidence type="ECO:0000256" key="7">
    <source>
        <dbReference type="ARBA" id="ARBA00023125"/>
    </source>
</evidence>
<evidence type="ECO:0000256" key="5">
    <source>
        <dbReference type="ARBA" id="ARBA00022833"/>
    </source>
</evidence>
<reference evidence="12" key="2">
    <citation type="submission" date="2021-01" db="EMBL/GenBank/DDBJ databases">
        <authorList>
            <person name="Schikora-Tamarit M.A."/>
        </authorList>
    </citation>
    <scope>NUCLEOTIDE SEQUENCE</scope>
    <source>
        <strain evidence="12">CBS6341</strain>
    </source>
</reference>
<evidence type="ECO:0000256" key="4">
    <source>
        <dbReference type="ARBA" id="ARBA00022771"/>
    </source>
</evidence>
<comment type="subcellular location">
    <subcellularLocation>
        <location evidence="1">Nucleus</location>
    </subcellularLocation>
</comment>
<evidence type="ECO:0000256" key="2">
    <source>
        <dbReference type="ARBA" id="ARBA00022723"/>
    </source>
</evidence>
<reference evidence="12" key="1">
    <citation type="journal article" date="2021" name="Open Biol.">
        <title>Shared evolutionary footprints suggest mitochondrial oxidative damage underlies multiple complex I losses in fungi.</title>
        <authorList>
            <person name="Schikora-Tamarit M.A."/>
            <person name="Marcet-Houben M."/>
            <person name="Nosek J."/>
            <person name="Gabaldon T."/>
        </authorList>
    </citation>
    <scope>NUCLEOTIDE SEQUENCE</scope>
    <source>
        <strain evidence="12">CBS6341</strain>
    </source>
</reference>
<dbReference type="PANTHER" id="PTHR24394:SF29">
    <property type="entry name" value="MYONEURIN"/>
    <property type="match status" value="1"/>
</dbReference>
<keyword evidence="13" id="KW-1185">Reference proteome</keyword>
<keyword evidence="5" id="KW-0862">Zinc</keyword>
<feature type="domain" description="C2H2-type" evidence="11">
    <location>
        <begin position="72"/>
        <end position="95"/>
    </location>
</feature>
<dbReference type="SUPFAM" id="SSF57667">
    <property type="entry name" value="beta-beta-alpha zinc fingers"/>
    <property type="match status" value="2"/>
</dbReference>
<evidence type="ECO:0000256" key="9">
    <source>
        <dbReference type="ARBA" id="ARBA00023242"/>
    </source>
</evidence>
<gene>
    <name evidence="12" type="ORF">WICMUC_002972</name>
</gene>
<feature type="domain" description="C2H2-type" evidence="11">
    <location>
        <begin position="44"/>
        <end position="71"/>
    </location>
</feature>
<dbReference type="GO" id="GO:0008270">
    <property type="term" value="F:zinc ion binding"/>
    <property type="evidence" value="ECO:0007669"/>
    <property type="project" value="UniProtKB-KW"/>
</dbReference>
<dbReference type="AlphaFoldDB" id="A0A9P8TDM9"/>
<accession>A0A9P8TDM9</accession>
<dbReference type="PANTHER" id="PTHR24394">
    <property type="entry name" value="ZINC FINGER PROTEIN"/>
    <property type="match status" value="1"/>
</dbReference>
<comment type="caution">
    <text evidence="12">The sequence shown here is derived from an EMBL/GenBank/DDBJ whole genome shotgun (WGS) entry which is preliminary data.</text>
</comment>
<dbReference type="FunFam" id="3.30.160.60:FF:000064">
    <property type="entry name" value="Early growth response protein 3"/>
    <property type="match status" value="1"/>
</dbReference>
<keyword evidence="4 10" id="KW-0863">Zinc-finger</keyword>
<evidence type="ECO:0000256" key="8">
    <source>
        <dbReference type="ARBA" id="ARBA00023163"/>
    </source>
</evidence>
<evidence type="ECO:0000313" key="12">
    <source>
        <dbReference type="EMBL" id="KAH3674899.1"/>
    </source>
</evidence>
<dbReference type="GO" id="GO:0005634">
    <property type="term" value="C:nucleus"/>
    <property type="evidence" value="ECO:0007669"/>
    <property type="project" value="UniProtKB-SubCell"/>
</dbReference>
<dbReference type="PROSITE" id="PS50157">
    <property type="entry name" value="ZINC_FINGER_C2H2_2"/>
    <property type="match status" value="3"/>
</dbReference>
<dbReference type="InterPro" id="IPR013087">
    <property type="entry name" value="Znf_C2H2_type"/>
</dbReference>
<keyword evidence="9" id="KW-0539">Nucleus</keyword>
<dbReference type="SMART" id="SM00355">
    <property type="entry name" value="ZnF_C2H2"/>
    <property type="match status" value="4"/>
</dbReference>
<dbReference type="Gene3D" id="3.30.160.60">
    <property type="entry name" value="Classic Zinc Finger"/>
    <property type="match status" value="3"/>
</dbReference>
<evidence type="ECO:0000256" key="6">
    <source>
        <dbReference type="ARBA" id="ARBA00023015"/>
    </source>
</evidence>
<evidence type="ECO:0000256" key="3">
    <source>
        <dbReference type="ARBA" id="ARBA00022737"/>
    </source>
</evidence>
<evidence type="ECO:0000256" key="10">
    <source>
        <dbReference type="PROSITE-ProRule" id="PRU00042"/>
    </source>
</evidence>
<feature type="domain" description="C2H2-type" evidence="11">
    <location>
        <begin position="14"/>
        <end position="43"/>
    </location>
</feature>
<keyword evidence="7" id="KW-0238">DNA-binding</keyword>
<dbReference type="GO" id="GO:0000981">
    <property type="term" value="F:DNA-binding transcription factor activity, RNA polymerase II-specific"/>
    <property type="evidence" value="ECO:0007669"/>
    <property type="project" value="TreeGrafter"/>
</dbReference>
<evidence type="ECO:0000256" key="1">
    <source>
        <dbReference type="ARBA" id="ARBA00004123"/>
    </source>
</evidence>
<protein>
    <recommendedName>
        <fullName evidence="11">C2H2-type domain-containing protein</fullName>
    </recommendedName>
</protein>
<keyword evidence="2" id="KW-0479">Metal-binding</keyword>
<dbReference type="Pfam" id="PF00096">
    <property type="entry name" value="zf-C2H2"/>
    <property type="match status" value="2"/>
</dbReference>
<proteinExistence type="predicted"/>
<keyword evidence="3" id="KW-0677">Repeat</keyword>
<name>A0A9P8TDM9_9ASCO</name>
<dbReference type="OrthoDB" id="3437960at2759"/>
<organism evidence="12 13">
    <name type="scientific">Wickerhamomyces mucosus</name>
    <dbReference type="NCBI Taxonomy" id="1378264"/>
    <lineage>
        <taxon>Eukaryota</taxon>
        <taxon>Fungi</taxon>
        <taxon>Dikarya</taxon>
        <taxon>Ascomycota</taxon>
        <taxon>Saccharomycotina</taxon>
        <taxon>Saccharomycetes</taxon>
        <taxon>Phaffomycetales</taxon>
        <taxon>Wickerhamomycetaceae</taxon>
        <taxon>Wickerhamomyces</taxon>
    </lineage>
</organism>
<keyword evidence="8" id="KW-0804">Transcription</keyword>
<dbReference type="EMBL" id="JAEUBF010000791">
    <property type="protein sequence ID" value="KAH3674899.1"/>
    <property type="molecule type" value="Genomic_DNA"/>
</dbReference>